<reference evidence="2 3" key="1">
    <citation type="journal article" date="2015" name="Nat. Commun.">
        <title>Outbred genome sequencing and CRISPR/Cas9 gene editing in butterflies.</title>
        <authorList>
            <person name="Li X."/>
            <person name="Fan D."/>
            <person name="Zhang W."/>
            <person name="Liu G."/>
            <person name="Zhang L."/>
            <person name="Zhao L."/>
            <person name="Fang X."/>
            <person name="Chen L."/>
            <person name="Dong Y."/>
            <person name="Chen Y."/>
            <person name="Ding Y."/>
            <person name="Zhao R."/>
            <person name="Feng M."/>
            <person name="Zhu Y."/>
            <person name="Feng Y."/>
            <person name="Jiang X."/>
            <person name="Zhu D."/>
            <person name="Xiang H."/>
            <person name="Feng X."/>
            <person name="Li S."/>
            <person name="Wang J."/>
            <person name="Zhang G."/>
            <person name="Kronforst M.R."/>
            <person name="Wang W."/>
        </authorList>
    </citation>
    <scope>NUCLEOTIDE SEQUENCE [LARGE SCALE GENOMIC DNA]</scope>
    <source>
        <strain evidence="2">Ya'a_city_454_Pm</strain>
        <tissue evidence="2">Whole body</tissue>
    </source>
</reference>
<dbReference type="EMBL" id="KQ460400">
    <property type="protein sequence ID" value="KPJ14993.1"/>
    <property type="molecule type" value="Genomic_DNA"/>
</dbReference>
<evidence type="ECO:0000256" key="1">
    <source>
        <dbReference type="SAM" id="SignalP"/>
    </source>
</evidence>
<name>A0A0N1II13_PAPMA</name>
<feature type="signal peptide" evidence="1">
    <location>
        <begin position="1"/>
        <end position="25"/>
    </location>
</feature>
<keyword evidence="1" id="KW-0732">Signal</keyword>
<proteinExistence type="predicted"/>
<dbReference type="AlphaFoldDB" id="A0A0N1II13"/>
<sequence>MNVLIDIILEVLAVLSVIILHHVDSYSCRAVTKHLQQSQDSDTDVTDYAQLKQRGRDISSILKQLLERSSSEISSEHQKSLAKLTIEPYNNNVTKTEWQGNEPLHWFDKNKKTIAPLAIIVTNLPEITKLQNRDKNKDKKYLIQNKGEITSLDSKQVIKENPQEILLDSDLRANINNDFTENSEPNTNRMIKEDDISDADFENLDNFSIDDVNLSKELNKQNNSLYVDLGWQSKEEIFDNLEPKDISKEETTFKKIVEIENKNVHDDVKSFTTESIDIFEDELADNNNTINEIFSEETISLDINEPTDATINGNQENLINLLLEDTDLKIIKENDKLENINNDISLNNDSKIILKLTDNNDDSLVVNEIVPNNKEGHRHHHKCRKHRRHDSRKTYNLSFQFNK</sequence>
<feature type="chain" id="PRO_5005874072" evidence="1">
    <location>
        <begin position="26"/>
        <end position="403"/>
    </location>
</feature>
<organism evidence="2 3">
    <name type="scientific">Papilio machaon</name>
    <name type="common">Old World swallowtail butterfly</name>
    <dbReference type="NCBI Taxonomy" id="76193"/>
    <lineage>
        <taxon>Eukaryota</taxon>
        <taxon>Metazoa</taxon>
        <taxon>Ecdysozoa</taxon>
        <taxon>Arthropoda</taxon>
        <taxon>Hexapoda</taxon>
        <taxon>Insecta</taxon>
        <taxon>Pterygota</taxon>
        <taxon>Neoptera</taxon>
        <taxon>Endopterygota</taxon>
        <taxon>Lepidoptera</taxon>
        <taxon>Glossata</taxon>
        <taxon>Ditrysia</taxon>
        <taxon>Papilionoidea</taxon>
        <taxon>Papilionidae</taxon>
        <taxon>Papilioninae</taxon>
        <taxon>Papilio</taxon>
    </lineage>
</organism>
<dbReference type="InParanoid" id="A0A0N1II13"/>
<protein>
    <submittedName>
        <fullName evidence="2">Uncharacterized protein</fullName>
    </submittedName>
</protein>
<dbReference type="Proteomes" id="UP000053240">
    <property type="component" value="Unassembled WGS sequence"/>
</dbReference>
<accession>A0A0N1II13</accession>
<evidence type="ECO:0000313" key="3">
    <source>
        <dbReference type="Proteomes" id="UP000053240"/>
    </source>
</evidence>
<evidence type="ECO:0000313" key="2">
    <source>
        <dbReference type="EMBL" id="KPJ14993.1"/>
    </source>
</evidence>
<keyword evidence="3" id="KW-1185">Reference proteome</keyword>
<gene>
    <name evidence="2" type="ORF">RR48_02269</name>
</gene>